<accession>A0A0M2H4J1</accession>
<keyword evidence="4 7" id="KW-0812">Transmembrane</keyword>
<evidence type="ECO:0000256" key="8">
    <source>
        <dbReference type="SAM" id="MobiDB-lite"/>
    </source>
</evidence>
<dbReference type="OrthoDB" id="9812701at2"/>
<organism evidence="10 11">
    <name type="scientific">Microbacterium terrae</name>
    <dbReference type="NCBI Taxonomy" id="69369"/>
    <lineage>
        <taxon>Bacteria</taxon>
        <taxon>Bacillati</taxon>
        <taxon>Actinomycetota</taxon>
        <taxon>Actinomycetes</taxon>
        <taxon>Micrococcales</taxon>
        <taxon>Microbacteriaceae</taxon>
        <taxon>Microbacterium</taxon>
    </lineage>
</organism>
<dbReference type="InterPro" id="IPR050366">
    <property type="entry name" value="BP-dependent_transpt_permease"/>
</dbReference>
<gene>
    <name evidence="10" type="primary">gsiD_3</name>
    <name evidence="10" type="ORF">RS81_02447</name>
</gene>
<dbReference type="Proteomes" id="UP000033956">
    <property type="component" value="Unassembled WGS sequence"/>
</dbReference>
<dbReference type="PROSITE" id="PS50928">
    <property type="entry name" value="ABC_TM1"/>
    <property type="match status" value="1"/>
</dbReference>
<dbReference type="PANTHER" id="PTHR43386:SF1">
    <property type="entry name" value="D,D-DIPEPTIDE TRANSPORT SYSTEM PERMEASE PROTEIN DDPC-RELATED"/>
    <property type="match status" value="1"/>
</dbReference>
<evidence type="ECO:0000313" key="10">
    <source>
        <dbReference type="EMBL" id="KJL38652.1"/>
    </source>
</evidence>
<feature type="transmembrane region" description="Helical" evidence="7">
    <location>
        <begin position="262"/>
        <end position="279"/>
    </location>
</feature>
<feature type="transmembrane region" description="Helical" evidence="7">
    <location>
        <begin position="208"/>
        <end position="230"/>
    </location>
</feature>
<keyword evidence="6 7" id="KW-0472">Membrane</keyword>
<feature type="domain" description="ABC transmembrane type-1" evidence="9">
    <location>
        <begin position="91"/>
        <end position="280"/>
    </location>
</feature>
<evidence type="ECO:0000256" key="4">
    <source>
        <dbReference type="ARBA" id="ARBA00022692"/>
    </source>
</evidence>
<reference evidence="10 11" key="1">
    <citation type="submission" date="2015-02" db="EMBL/GenBank/DDBJ databases">
        <title>Draft genome sequences of ten Microbacterium spp. with emphasis on heavy metal contaminated environments.</title>
        <authorList>
            <person name="Corretto E."/>
        </authorList>
    </citation>
    <scope>NUCLEOTIDE SEQUENCE [LARGE SCALE GENOMIC DNA]</scope>
    <source>
        <strain evidence="10 11">DSM 12510</strain>
    </source>
</reference>
<sequence length="298" mass="31395">MTDAILAAPTSSGALPPRSRRRGSARPLILVGVAFLTTVVAFVVIVPLLPDFDPMGQDLSATNLPAFQDAAHPLGTDALGRDMMSRLALGGRISLLLTLAIVLINLIIGTIIGLIAGYRGGWADNALSTVSDVQLALPVVLLLMALAATLGSSVGLTVVVLGVSYWMGYARVARSIAMSLRDRDFVLAPILQGATTAHVLRRHILPSVAGPLLIVTVTDIGAVMLILAGLDYLGLGVQPPTPTWGGMIFEGQRMMRLVPSQALLPGIAMFFVIGGAAFISQRFTTENGDFVLGRKEHR</sequence>
<comment type="similarity">
    <text evidence="7">Belongs to the binding-protein-dependent transport system permease family.</text>
</comment>
<feature type="transmembrane region" description="Helical" evidence="7">
    <location>
        <begin position="28"/>
        <end position="49"/>
    </location>
</feature>
<dbReference type="SUPFAM" id="SSF161098">
    <property type="entry name" value="MetI-like"/>
    <property type="match status" value="1"/>
</dbReference>
<dbReference type="InterPro" id="IPR035906">
    <property type="entry name" value="MetI-like_sf"/>
</dbReference>
<dbReference type="CDD" id="cd06261">
    <property type="entry name" value="TM_PBP2"/>
    <property type="match status" value="1"/>
</dbReference>
<dbReference type="Pfam" id="PF00528">
    <property type="entry name" value="BPD_transp_1"/>
    <property type="match status" value="1"/>
</dbReference>
<evidence type="ECO:0000256" key="2">
    <source>
        <dbReference type="ARBA" id="ARBA00022448"/>
    </source>
</evidence>
<evidence type="ECO:0000256" key="5">
    <source>
        <dbReference type="ARBA" id="ARBA00022989"/>
    </source>
</evidence>
<keyword evidence="3" id="KW-1003">Cell membrane</keyword>
<feature type="transmembrane region" description="Helical" evidence="7">
    <location>
        <begin position="93"/>
        <end position="115"/>
    </location>
</feature>
<dbReference type="EMBL" id="JYIZ01000054">
    <property type="protein sequence ID" value="KJL38652.1"/>
    <property type="molecule type" value="Genomic_DNA"/>
</dbReference>
<evidence type="ECO:0000256" key="3">
    <source>
        <dbReference type="ARBA" id="ARBA00022475"/>
    </source>
</evidence>
<evidence type="ECO:0000256" key="1">
    <source>
        <dbReference type="ARBA" id="ARBA00004651"/>
    </source>
</evidence>
<dbReference type="RefSeq" id="WP_052682552.1">
    <property type="nucleotide sequence ID" value="NZ_BAAAUP010000002.1"/>
</dbReference>
<comment type="caution">
    <text evidence="10">The sequence shown here is derived from an EMBL/GenBank/DDBJ whole genome shotgun (WGS) entry which is preliminary data.</text>
</comment>
<evidence type="ECO:0000259" key="9">
    <source>
        <dbReference type="PROSITE" id="PS50928"/>
    </source>
</evidence>
<dbReference type="GO" id="GO:0005886">
    <property type="term" value="C:plasma membrane"/>
    <property type="evidence" value="ECO:0007669"/>
    <property type="project" value="UniProtKB-SubCell"/>
</dbReference>
<keyword evidence="11" id="KW-1185">Reference proteome</keyword>
<dbReference type="PATRIC" id="fig|92835.4.peg.2480"/>
<keyword evidence="5 7" id="KW-1133">Transmembrane helix</keyword>
<dbReference type="GO" id="GO:0055085">
    <property type="term" value="P:transmembrane transport"/>
    <property type="evidence" value="ECO:0007669"/>
    <property type="project" value="InterPro"/>
</dbReference>
<feature type="region of interest" description="Disordered" evidence="8">
    <location>
        <begin position="1"/>
        <end position="21"/>
    </location>
</feature>
<name>A0A0M2H4J1_9MICO</name>
<dbReference type="STRING" id="92835.RS81_02447"/>
<keyword evidence="2 7" id="KW-0813">Transport</keyword>
<protein>
    <submittedName>
        <fullName evidence="10">Glutathione transport system permease protein GsiD</fullName>
    </submittedName>
</protein>
<dbReference type="PANTHER" id="PTHR43386">
    <property type="entry name" value="OLIGOPEPTIDE TRANSPORT SYSTEM PERMEASE PROTEIN APPC"/>
    <property type="match status" value="1"/>
</dbReference>
<comment type="subcellular location">
    <subcellularLocation>
        <location evidence="1 7">Cell membrane</location>
        <topology evidence="1 7">Multi-pass membrane protein</topology>
    </subcellularLocation>
</comment>
<evidence type="ECO:0000256" key="6">
    <source>
        <dbReference type="ARBA" id="ARBA00023136"/>
    </source>
</evidence>
<evidence type="ECO:0000313" key="11">
    <source>
        <dbReference type="Proteomes" id="UP000033956"/>
    </source>
</evidence>
<dbReference type="Gene3D" id="1.10.3720.10">
    <property type="entry name" value="MetI-like"/>
    <property type="match status" value="1"/>
</dbReference>
<dbReference type="AlphaFoldDB" id="A0A0M2H4J1"/>
<evidence type="ECO:0000256" key="7">
    <source>
        <dbReference type="RuleBase" id="RU363032"/>
    </source>
</evidence>
<feature type="transmembrane region" description="Helical" evidence="7">
    <location>
        <begin position="135"/>
        <end position="168"/>
    </location>
</feature>
<dbReference type="InterPro" id="IPR000515">
    <property type="entry name" value="MetI-like"/>
</dbReference>
<proteinExistence type="inferred from homology"/>